<evidence type="ECO:0000256" key="1">
    <source>
        <dbReference type="SAM" id="Coils"/>
    </source>
</evidence>
<organism evidence="2 3">
    <name type="scientific">Campylobacter iguaniorum</name>
    <dbReference type="NCBI Taxonomy" id="1244531"/>
    <lineage>
        <taxon>Bacteria</taxon>
        <taxon>Pseudomonadati</taxon>
        <taxon>Campylobacterota</taxon>
        <taxon>Epsilonproteobacteria</taxon>
        <taxon>Campylobacterales</taxon>
        <taxon>Campylobacteraceae</taxon>
        <taxon>Campylobacter</taxon>
    </lineage>
</organism>
<dbReference type="HOGENOM" id="CLU_2394257_0_0_7"/>
<reference evidence="3" key="1">
    <citation type="journal article" date="2014" name="Genome Announc.">
        <title>Complete Genome Sequence of Campylobacter iguaniorum Strain 1485ET, Isolated from a Bearded Dragon (Pogona vitticeps).</title>
        <authorList>
            <person name="Gilbert M.J."/>
            <person name="Miller W.G."/>
            <person name="Yee E."/>
            <person name="Kik M."/>
            <person name="Wagenaar J.A."/>
            <person name="Duim B."/>
        </authorList>
    </citation>
    <scope>NUCLEOTIDE SEQUENCE [LARGE SCALE GENOMIC DNA]</scope>
    <source>
        <strain evidence="3">1485E</strain>
    </source>
</reference>
<dbReference type="OrthoDB" id="5361762at2"/>
<keyword evidence="3" id="KW-1185">Reference proteome</keyword>
<dbReference type="KEGG" id="caj:CIG1485E_1557"/>
<evidence type="ECO:0000313" key="2">
    <source>
        <dbReference type="EMBL" id="AII15380.1"/>
    </source>
</evidence>
<dbReference type="RefSeq" id="WP_038455213.1">
    <property type="nucleotide sequence ID" value="NZ_CP009043.1"/>
</dbReference>
<dbReference type="STRING" id="1244531.CIG2463D_1754"/>
<name>A0A076FAX7_9BACT</name>
<accession>A0A076FAX7</accession>
<evidence type="ECO:0000313" key="3">
    <source>
        <dbReference type="Proteomes" id="UP000028486"/>
    </source>
</evidence>
<protein>
    <submittedName>
        <fullName evidence="2">Uncharacterized protein</fullName>
    </submittedName>
</protein>
<keyword evidence="1" id="KW-0175">Coiled coil</keyword>
<proteinExistence type="predicted"/>
<dbReference type="Proteomes" id="UP000028486">
    <property type="component" value="Chromosome"/>
</dbReference>
<sequence>MQISNQLNSVLQEYVQKTSLGDTSFSDMLEENLSKFDELEDKMKSITEQAKKDSDMFKVFDFMQIMNQLIYGNVSDKERSKLLAKAKEISQSV</sequence>
<dbReference type="PATRIC" id="fig|1244531.5.peg.1763"/>
<dbReference type="EMBL" id="CP009043">
    <property type="protein sequence ID" value="AII15380.1"/>
    <property type="molecule type" value="Genomic_DNA"/>
</dbReference>
<gene>
    <name evidence="2" type="ORF">CIG1485E_1557</name>
</gene>
<dbReference type="eggNOG" id="ENOG5031C2X">
    <property type="taxonomic scope" value="Bacteria"/>
</dbReference>
<feature type="coiled-coil region" evidence="1">
    <location>
        <begin position="29"/>
        <end position="56"/>
    </location>
</feature>
<dbReference type="AlphaFoldDB" id="A0A076FAX7"/>